<feature type="region of interest" description="Disordered" evidence="5">
    <location>
        <begin position="658"/>
        <end position="699"/>
    </location>
</feature>
<evidence type="ECO:0000313" key="7">
    <source>
        <dbReference type="EMBL" id="KZO95061.1"/>
    </source>
</evidence>
<dbReference type="AlphaFoldDB" id="A0A167KVN2"/>
<feature type="compositionally biased region" description="Basic and acidic residues" evidence="5">
    <location>
        <begin position="689"/>
        <end position="699"/>
    </location>
</feature>
<evidence type="ECO:0000256" key="2">
    <source>
        <dbReference type="ARBA" id="ARBA00022741"/>
    </source>
</evidence>
<dbReference type="SMART" id="SM00220">
    <property type="entry name" value="S_TKc"/>
    <property type="match status" value="1"/>
</dbReference>
<dbReference type="InterPro" id="IPR000719">
    <property type="entry name" value="Prot_kinase_dom"/>
</dbReference>
<feature type="region of interest" description="Disordered" evidence="5">
    <location>
        <begin position="302"/>
        <end position="330"/>
    </location>
</feature>
<dbReference type="Proteomes" id="UP000076738">
    <property type="component" value="Unassembled WGS sequence"/>
</dbReference>
<feature type="compositionally biased region" description="Polar residues" evidence="5">
    <location>
        <begin position="302"/>
        <end position="312"/>
    </location>
</feature>
<name>A0A167KVN2_CALVF</name>
<dbReference type="PROSITE" id="PS50011">
    <property type="entry name" value="PROTEIN_KINASE_DOM"/>
    <property type="match status" value="1"/>
</dbReference>
<feature type="region of interest" description="Disordered" evidence="5">
    <location>
        <begin position="1"/>
        <end position="41"/>
    </location>
</feature>
<dbReference type="Gene3D" id="1.25.40.10">
    <property type="entry name" value="Tetratricopeptide repeat domain"/>
    <property type="match status" value="1"/>
</dbReference>
<dbReference type="InterPro" id="IPR011990">
    <property type="entry name" value="TPR-like_helical_dom_sf"/>
</dbReference>
<feature type="domain" description="Protein kinase" evidence="6">
    <location>
        <begin position="65"/>
        <end position="470"/>
    </location>
</feature>
<evidence type="ECO:0000256" key="5">
    <source>
        <dbReference type="SAM" id="MobiDB-lite"/>
    </source>
</evidence>
<feature type="compositionally biased region" description="Pro residues" evidence="5">
    <location>
        <begin position="22"/>
        <end position="33"/>
    </location>
</feature>
<dbReference type="SUPFAM" id="SSF81901">
    <property type="entry name" value="HCP-like"/>
    <property type="match status" value="1"/>
</dbReference>
<proteinExistence type="predicted"/>
<keyword evidence="4" id="KW-0067">ATP-binding</keyword>
<dbReference type="SUPFAM" id="SSF56112">
    <property type="entry name" value="Protein kinase-like (PK-like)"/>
    <property type="match status" value="1"/>
</dbReference>
<dbReference type="InterPro" id="IPR011009">
    <property type="entry name" value="Kinase-like_dom_sf"/>
</dbReference>
<feature type="compositionally biased region" description="Low complexity" evidence="5">
    <location>
        <begin position="1"/>
        <end position="21"/>
    </location>
</feature>
<keyword evidence="1" id="KW-0808">Transferase</keyword>
<protein>
    <recommendedName>
        <fullName evidence="6">Protein kinase domain-containing protein</fullName>
    </recommendedName>
</protein>
<dbReference type="Gene3D" id="1.10.510.10">
    <property type="entry name" value="Transferase(Phosphotransferase) domain 1"/>
    <property type="match status" value="1"/>
</dbReference>
<keyword evidence="3" id="KW-0418">Kinase</keyword>
<gene>
    <name evidence="7" type="ORF">CALVIDRAFT_599508</name>
</gene>
<dbReference type="GO" id="GO:0004674">
    <property type="term" value="F:protein serine/threonine kinase activity"/>
    <property type="evidence" value="ECO:0007669"/>
    <property type="project" value="TreeGrafter"/>
</dbReference>
<evidence type="ECO:0000259" key="6">
    <source>
        <dbReference type="PROSITE" id="PS50011"/>
    </source>
</evidence>
<evidence type="ECO:0000256" key="3">
    <source>
        <dbReference type="ARBA" id="ARBA00022777"/>
    </source>
</evidence>
<reference evidence="7 8" key="1">
    <citation type="journal article" date="2016" name="Mol. Biol. Evol.">
        <title>Comparative Genomics of Early-Diverging Mushroom-Forming Fungi Provides Insights into the Origins of Lignocellulose Decay Capabilities.</title>
        <authorList>
            <person name="Nagy L.G."/>
            <person name="Riley R."/>
            <person name="Tritt A."/>
            <person name="Adam C."/>
            <person name="Daum C."/>
            <person name="Floudas D."/>
            <person name="Sun H."/>
            <person name="Yadav J.S."/>
            <person name="Pangilinan J."/>
            <person name="Larsson K.H."/>
            <person name="Matsuura K."/>
            <person name="Barry K."/>
            <person name="Labutti K."/>
            <person name="Kuo R."/>
            <person name="Ohm R.A."/>
            <person name="Bhattacharya S.S."/>
            <person name="Shirouzu T."/>
            <person name="Yoshinaga Y."/>
            <person name="Martin F.M."/>
            <person name="Grigoriev I.V."/>
            <person name="Hibbett D.S."/>
        </authorList>
    </citation>
    <scope>NUCLEOTIDE SEQUENCE [LARGE SCALE GENOMIC DNA]</scope>
    <source>
        <strain evidence="7 8">TUFC12733</strain>
    </source>
</reference>
<dbReference type="OrthoDB" id="5987198at2759"/>
<organism evidence="7 8">
    <name type="scientific">Calocera viscosa (strain TUFC12733)</name>
    <dbReference type="NCBI Taxonomy" id="1330018"/>
    <lineage>
        <taxon>Eukaryota</taxon>
        <taxon>Fungi</taxon>
        <taxon>Dikarya</taxon>
        <taxon>Basidiomycota</taxon>
        <taxon>Agaricomycotina</taxon>
        <taxon>Dacrymycetes</taxon>
        <taxon>Dacrymycetales</taxon>
        <taxon>Dacrymycetaceae</taxon>
        <taxon>Calocera</taxon>
    </lineage>
</organism>
<dbReference type="STRING" id="1330018.A0A167KVN2"/>
<dbReference type="PANTHER" id="PTHR43289:SF6">
    <property type="entry name" value="SERINE_THREONINE-PROTEIN KINASE NEKL-3"/>
    <property type="match status" value="1"/>
</dbReference>
<keyword evidence="2" id="KW-0547">Nucleotide-binding</keyword>
<feature type="compositionally biased region" description="Polar residues" evidence="5">
    <location>
        <begin position="676"/>
        <end position="686"/>
    </location>
</feature>
<dbReference type="EMBL" id="KV417291">
    <property type="protein sequence ID" value="KZO95061.1"/>
    <property type="molecule type" value="Genomic_DNA"/>
</dbReference>
<evidence type="ECO:0000256" key="4">
    <source>
        <dbReference type="ARBA" id="ARBA00022840"/>
    </source>
</evidence>
<keyword evidence="8" id="KW-1185">Reference proteome</keyword>
<evidence type="ECO:0000256" key="1">
    <source>
        <dbReference type="ARBA" id="ARBA00022679"/>
    </source>
</evidence>
<evidence type="ECO:0000313" key="8">
    <source>
        <dbReference type="Proteomes" id="UP000076738"/>
    </source>
</evidence>
<sequence length="784" mass="88895">MSEVVDPANDAPAPADAAEAGPTPPPSPTPASAPPDVKDANFPYSLNNAEINWSRIQPHLEGLGYRLRPRYHPGWVGSWVGSRKRAEACEDSIGIAPASVVLDAVRMKDGRQVLLKLWNRDMLDGPELDVLQYFSDPARASDPANHIVPLFDLLKIAGWERSFDGILVEPLLREWSEPPFIMVAEALSFIIQLLEGLEYMHSHNVAHGDIHSGNILMDPAPIFPNGFHGAFNLNSDRRVSEKHVKRLSRIHAPVKYYYIDFGSSSMFPSTEERALTAALDPFKMDIYALGLTLIEEMRSHSASGQLATSASSRPPHPVQRPLQDPRWTKKRQQMLREWVMPESTMEEIVLMAASKTSDDEEILQLLKQAPIPPREAAIKLAYSMPYPVARSNLRDQDYYFEPSKIRLLRLAYHKDSPEASRAGLLLASRLAHSRATREEAVRILDQMIRDGHARAYATKALCYQKDWEYLTGTEKKRLATIIEATLHEGMKHRDVWCARELGGLLWQGRILRRDREKAKECWLQCAEWTNDERERLRTLSEFAGAIMPRYKHTPWRNNPDADASMCLQYTFETVGEFPDSTVGLGLFYYLRPDMSREDHMQIWTMEPDDTMAAEYFVEAIEHGNQRGQFFLAEMLLWNRATVPENVRDLVFQRNQSAEEAGQFGEEGRHGAEADQSVVSTSHSQNDPADFSKDVIRNDERNTRRDQLNLAHAFLEELRRYPRKFPTATPLLTLCKRLLKDLQNGGAGLPGESDLQFLSPPSGALGGTRRREQESGRKGGRSPRR</sequence>
<dbReference type="GO" id="GO:0005524">
    <property type="term" value="F:ATP binding"/>
    <property type="evidence" value="ECO:0007669"/>
    <property type="project" value="UniProtKB-KW"/>
</dbReference>
<feature type="region of interest" description="Disordered" evidence="5">
    <location>
        <begin position="744"/>
        <end position="784"/>
    </location>
</feature>
<accession>A0A167KVN2</accession>
<dbReference type="PANTHER" id="PTHR43289">
    <property type="entry name" value="MITOGEN-ACTIVATED PROTEIN KINASE KINASE KINASE 20-RELATED"/>
    <property type="match status" value="1"/>
</dbReference>